<dbReference type="GO" id="GO:0016020">
    <property type="term" value="C:membrane"/>
    <property type="evidence" value="ECO:0007669"/>
    <property type="project" value="UniProtKB-SubCell"/>
</dbReference>
<dbReference type="EMBL" id="FZPD01000002">
    <property type="protein sequence ID" value="SNS86953.1"/>
    <property type="molecule type" value="Genomic_DNA"/>
</dbReference>
<evidence type="ECO:0000256" key="5">
    <source>
        <dbReference type="SAM" id="Phobius"/>
    </source>
</evidence>
<sequence length="131" mass="14108">MKHLLLSAPVLCLAFLSILFLQSGLDKVFNYKGNKEWLSGHFENSPLKSITGLMIPVITVLEVASGIFCAAGIYFYVFEGGSAVGLIGAQLSTISILALFFGQRVAQDYVGAATLTTYFIICIMTLYLLGG</sequence>
<feature type="transmembrane region" description="Helical" evidence="5">
    <location>
        <begin position="50"/>
        <end position="77"/>
    </location>
</feature>
<keyword evidence="2 5" id="KW-0812">Transmembrane</keyword>
<keyword evidence="4 5" id="KW-0472">Membrane</keyword>
<feature type="transmembrane region" description="Helical" evidence="5">
    <location>
        <begin position="109"/>
        <end position="129"/>
    </location>
</feature>
<reference evidence="6 7" key="1">
    <citation type="submission" date="2017-06" db="EMBL/GenBank/DDBJ databases">
        <authorList>
            <person name="Kim H.J."/>
            <person name="Triplett B.A."/>
        </authorList>
    </citation>
    <scope>NUCLEOTIDE SEQUENCE [LARGE SCALE GENOMIC DNA]</scope>
    <source>
        <strain evidence="6 7">DSM 19307</strain>
    </source>
</reference>
<evidence type="ECO:0000313" key="6">
    <source>
        <dbReference type="EMBL" id="SNS86953.1"/>
    </source>
</evidence>
<keyword evidence="7" id="KW-1185">Reference proteome</keyword>
<dbReference type="Pfam" id="PF07681">
    <property type="entry name" value="DoxX"/>
    <property type="match status" value="1"/>
</dbReference>
<organism evidence="6 7">
    <name type="scientific">Ekhidna lutea</name>
    <dbReference type="NCBI Taxonomy" id="447679"/>
    <lineage>
        <taxon>Bacteria</taxon>
        <taxon>Pseudomonadati</taxon>
        <taxon>Bacteroidota</taxon>
        <taxon>Cytophagia</taxon>
        <taxon>Cytophagales</taxon>
        <taxon>Reichenbachiellaceae</taxon>
        <taxon>Ekhidna</taxon>
    </lineage>
</organism>
<accession>A0A239I1L8</accession>
<dbReference type="RefSeq" id="WP_089356320.1">
    <property type="nucleotide sequence ID" value="NZ_FZPD01000002.1"/>
</dbReference>
<dbReference type="Proteomes" id="UP000198393">
    <property type="component" value="Unassembled WGS sequence"/>
</dbReference>
<dbReference type="AlphaFoldDB" id="A0A239I1L8"/>
<keyword evidence="3 5" id="KW-1133">Transmembrane helix</keyword>
<protein>
    <submittedName>
        <fullName evidence="6">DoxX protein</fullName>
    </submittedName>
</protein>
<comment type="subcellular location">
    <subcellularLocation>
        <location evidence="1">Membrane</location>
        <topology evidence="1">Multi-pass membrane protein</topology>
    </subcellularLocation>
</comment>
<dbReference type="OrthoDB" id="957977at2"/>
<evidence type="ECO:0000256" key="1">
    <source>
        <dbReference type="ARBA" id="ARBA00004141"/>
    </source>
</evidence>
<gene>
    <name evidence="6" type="ORF">SAMN05421640_1603</name>
</gene>
<proteinExistence type="predicted"/>
<evidence type="ECO:0000256" key="2">
    <source>
        <dbReference type="ARBA" id="ARBA00022692"/>
    </source>
</evidence>
<feature type="transmembrane region" description="Helical" evidence="5">
    <location>
        <begin position="84"/>
        <end position="103"/>
    </location>
</feature>
<evidence type="ECO:0000256" key="3">
    <source>
        <dbReference type="ARBA" id="ARBA00022989"/>
    </source>
</evidence>
<evidence type="ECO:0000313" key="7">
    <source>
        <dbReference type="Proteomes" id="UP000198393"/>
    </source>
</evidence>
<dbReference type="InterPro" id="IPR032808">
    <property type="entry name" value="DoxX"/>
</dbReference>
<name>A0A239I1L8_EKHLU</name>
<evidence type="ECO:0000256" key="4">
    <source>
        <dbReference type="ARBA" id="ARBA00023136"/>
    </source>
</evidence>